<protein>
    <submittedName>
        <fullName evidence="10">G protein-coupled receptor</fullName>
    </submittedName>
</protein>
<dbReference type="PROSITE" id="PS50157">
    <property type="entry name" value="ZINC_FINGER_C2H2_2"/>
    <property type="match status" value="1"/>
</dbReference>
<dbReference type="InterPro" id="IPR013083">
    <property type="entry name" value="Znf_RING/FYVE/PHD"/>
</dbReference>
<dbReference type="Gene3D" id="3.30.40.10">
    <property type="entry name" value="Zinc/RING finger domain, C3HC4 (zinc finger)"/>
    <property type="match status" value="1"/>
</dbReference>
<keyword evidence="5" id="KW-0862">Zinc</keyword>
<accession>A0A8R1U966</accession>
<feature type="transmembrane region" description="Helical" evidence="9">
    <location>
        <begin position="607"/>
        <end position="628"/>
    </location>
</feature>
<dbReference type="InterPro" id="IPR001841">
    <property type="entry name" value="Znf_RING"/>
</dbReference>
<evidence type="ECO:0000313" key="10">
    <source>
        <dbReference type="EnsemblMetazoa" id="PPA10734.1"/>
    </source>
</evidence>
<feature type="transmembrane region" description="Helical" evidence="9">
    <location>
        <begin position="393"/>
        <end position="411"/>
    </location>
</feature>
<dbReference type="SMART" id="SM00355">
    <property type="entry name" value="ZnF_C2H2"/>
    <property type="match status" value="2"/>
</dbReference>
<feature type="transmembrane region" description="Helical" evidence="9">
    <location>
        <begin position="471"/>
        <end position="497"/>
    </location>
</feature>
<dbReference type="InterPro" id="IPR019408">
    <property type="entry name" value="7TM_GPCR_serpentine_rcpt_Srab"/>
</dbReference>
<evidence type="ECO:0000256" key="8">
    <source>
        <dbReference type="SAM" id="MobiDB-lite"/>
    </source>
</evidence>
<dbReference type="PROSITE" id="PS00518">
    <property type="entry name" value="ZF_RING_1"/>
    <property type="match status" value="1"/>
</dbReference>
<keyword evidence="3" id="KW-0479">Metal-binding</keyword>
<feature type="compositionally biased region" description="Polar residues" evidence="8">
    <location>
        <begin position="1131"/>
        <end position="1140"/>
    </location>
</feature>
<keyword evidence="7 9" id="KW-0472">Membrane</keyword>
<feature type="compositionally biased region" description="Low complexity" evidence="8">
    <location>
        <begin position="1106"/>
        <end position="1126"/>
    </location>
</feature>
<dbReference type="InterPro" id="IPR017907">
    <property type="entry name" value="Znf_RING_CS"/>
</dbReference>
<keyword evidence="4" id="KW-0863">Zinc-finger</keyword>
<sequence>MLTHVSSIMRRPRVAAGSSYYDQVPTIIDGVPCIRELADADDLSRYHADELSADEVTRSRALADEFLSDEVTLVRDLPGASVDLARTYVVPDAASVVGATFLIDAPGADARTDNLLLFSTDCVTLNRDLADARTEVIAPVQRTSTFRDAPVDVSAYFKGQWEQEEALRRTIQARKSIIRPRAIVEYPIDAVVDPPAKATMIRNAKKTPRGTPRFLQQCPVCSLHPSTVTTVCGHSLCKMCAGKMRESAHSSWIVCPICRMAWQSIDIDQSECTVVKDTVTEDTVAESTVADTDWERMNNKVMEFEEVPKSAFKRTFSQNRNRSSLIGRMSIRMSNISEECLAADRLAASAPYVVFLAVKAILCYIALVLLVWHVKRNSVRWLVHTNTKIVFGAYLACNFVASYAFGVIYTIDTLRLWLGGPCPLLDFRIVFALRGIGIIALMSEILCALFLSLERLYSSFFPVQFEKARCVWLSVVAVILSLLSATAVMVAFLVPLADFTALVPTTNLKQPVTADGYQMMIFIMIGMELAAIVTFHLGLLVNYFRRPSPASAASIALLYQLKENAEVIATLLPIEYTHSAFMCTITFGMALYPYIVQDVQNVLNQQIFLEILSMPAHFTLFLVLILEFKLARRRRRLRHSVISNETAVYFQNLSKHGTLFLFENDTSFQLIRGQSFSNVRGGVPTLGWHLSHLLSDLSRIKARRMRASKLTILQIDPARFHFTVNCNNRDHFLMMDGDFEGLSKMMSRESDENDQQIRCCELRHAQARFSIVSKGFFPPFTLLHLANASLDANLDTEEQDRFTDLLLSSKPTSLVLHFSCVQNLIDEDFLEDYAQACTFGKLSVGSKYEPASELSIERFSTKLALLQTLEITRLVVDSNEIIRLRTHKSGRWRFRVTRDIDRNEIEASAELPSSKAAQLRLRQLTEFALFSTSPTATHIPLHCSQRDNNVRNFHDSSIQDDVDIGSELLDWIRVILRSSDCICARFINDSKMPSADAPSLPSTPLSSRRAGRAGSACTESTEAATSPTAAAAGARSLTSTPVSSRAATRVNTPSFIALTQASIEKHASLQSDAVIEKKTPSNSSPTLAENYAARFLRTPTSATTTTFKTSIQTTPVSTTTQSPAAARCGRSNRSTPMSSPTPLPISCAECGDQFRFTHLLKSHEKAHKAKPIKWCGLCVAQLSPEDDIFKHINDVHITETTTTPRKTTDKRCRICFTAVKSLIEMNIHMQTHSSTQKKGRM</sequence>
<keyword evidence="2 9" id="KW-0812">Transmembrane</keyword>
<reference evidence="10" key="2">
    <citation type="submission" date="2022-06" db="UniProtKB">
        <authorList>
            <consortium name="EnsemblMetazoa"/>
        </authorList>
    </citation>
    <scope>IDENTIFICATION</scope>
    <source>
        <strain evidence="10">PS312</strain>
    </source>
</reference>
<dbReference type="AlphaFoldDB" id="A0A2A6BMP1"/>
<feature type="transmembrane region" description="Helical" evidence="9">
    <location>
        <begin position="352"/>
        <end position="372"/>
    </location>
</feature>
<evidence type="ECO:0000256" key="9">
    <source>
        <dbReference type="SAM" id="Phobius"/>
    </source>
</evidence>
<dbReference type="PROSITE" id="PS00028">
    <property type="entry name" value="ZINC_FINGER_C2H2_1"/>
    <property type="match status" value="2"/>
</dbReference>
<dbReference type="PANTHER" id="PTHR46561:SF11">
    <property type="entry name" value="SERPENTINE RECEPTOR CLASS ALPHA_BETA-14"/>
    <property type="match status" value="1"/>
</dbReference>
<feature type="transmembrane region" description="Helical" evidence="9">
    <location>
        <begin position="431"/>
        <end position="451"/>
    </location>
</feature>
<dbReference type="Proteomes" id="UP000005239">
    <property type="component" value="Unassembled WGS sequence"/>
</dbReference>
<dbReference type="Pfam" id="PF10292">
    <property type="entry name" value="7TM_GPCR_Srab"/>
    <property type="match status" value="1"/>
</dbReference>
<keyword evidence="11" id="KW-1185">Reference proteome</keyword>
<evidence type="ECO:0000256" key="3">
    <source>
        <dbReference type="ARBA" id="ARBA00022723"/>
    </source>
</evidence>
<evidence type="ECO:0000256" key="6">
    <source>
        <dbReference type="ARBA" id="ARBA00022989"/>
    </source>
</evidence>
<evidence type="ECO:0000256" key="7">
    <source>
        <dbReference type="ARBA" id="ARBA00023136"/>
    </source>
</evidence>
<dbReference type="GO" id="GO:0016020">
    <property type="term" value="C:membrane"/>
    <property type="evidence" value="ECO:0007669"/>
    <property type="project" value="UniProtKB-SubCell"/>
</dbReference>
<dbReference type="OrthoDB" id="4361836at2759"/>
<evidence type="ECO:0000256" key="5">
    <source>
        <dbReference type="ARBA" id="ARBA00022833"/>
    </source>
</evidence>
<proteinExistence type="predicted"/>
<organism evidence="10 11">
    <name type="scientific">Pristionchus pacificus</name>
    <name type="common">Parasitic nematode worm</name>
    <dbReference type="NCBI Taxonomy" id="54126"/>
    <lineage>
        <taxon>Eukaryota</taxon>
        <taxon>Metazoa</taxon>
        <taxon>Ecdysozoa</taxon>
        <taxon>Nematoda</taxon>
        <taxon>Chromadorea</taxon>
        <taxon>Rhabditida</taxon>
        <taxon>Rhabditina</taxon>
        <taxon>Diplogasteromorpha</taxon>
        <taxon>Diplogasteroidea</taxon>
        <taxon>Neodiplogasteridae</taxon>
        <taxon>Pristionchus</taxon>
    </lineage>
</organism>
<dbReference type="GO" id="GO:0008270">
    <property type="term" value="F:zinc ion binding"/>
    <property type="evidence" value="ECO:0007669"/>
    <property type="project" value="UniProtKB-KW"/>
</dbReference>
<dbReference type="Gene3D" id="3.30.160.60">
    <property type="entry name" value="Classic Zinc Finger"/>
    <property type="match status" value="1"/>
</dbReference>
<feature type="transmembrane region" description="Helical" evidence="9">
    <location>
        <begin position="517"/>
        <end position="541"/>
    </location>
</feature>
<gene>
    <name evidence="10" type="primary">WBGene00100288</name>
</gene>
<dbReference type="EnsemblMetazoa" id="PPA10734.1">
    <property type="protein sequence ID" value="PPA10734.1"/>
    <property type="gene ID" value="WBGene00100288"/>
</dbReference>
<feature type="region of interest" description="Disordered" evidence="8">
    <location>
        <begin position="1106"/>
        <end position="1140"/>
    </location>
</feature>
<keyword evidence="6 9" id="KW-1133">Transmembrane helix</keyword>
<feature type="compositionally biased region" description="Low complexity" evidence="8">
    <location>
        <begin position="993"/>
        <end position="1040"/>
    </location>
</feature>
<name>A0A2A6BMP1_PRIPA</name>
<evidence type="ECO:0000256" key="4">
    <source>
        <dbReference type="ARBA" id="ARBA00022771"/>
    </source>
</evidence>
<feature type="transmembrane region" description="Helical" evidence="9">
    <location>
        <begin position="576"/>
        <end position="595"/>
    </location>
</feature>
<reference evidence="11" key="1">
    <citation type="journal article" date="2008" name="Nat. Genet.">
        <title>The Pristionchus pacificus genome provides a unique perspective on nematode lifestyle and parasitism.</title>
        <authorList>
            <person name="Dieterich C."/>
            <person name="Clifton S.W."/>
            <person name="Schuster L.N."/>
            <person name="Chinwalla A."/>
            <person name="Delehaunty K."/>
            <person name="Dinkelacker I."/>
            <person name="Fulton L."/>
            <person name="Fulton R."/>
            <person name="Godfrey J."/>
            <person name="Minx P."/>
            <person name="Mitreva M."/>
            <person name="Roeseler W."/>
            <person name="Tian H."/>
            <person name="Witte H."/>
            <person name="Yang S.P."/>
            <person name="Wilson R.K."/>
            <person name="Sommer R.J."/>
        </authorList>
    </citation>
    <scope>NUCLEOTIDE SEQUENCE [LARGE SCALE GENOMIC DNA]</scope>
    <source>
        <strain evidence="11">PS312</strain>
    </source>
</reference>
<evidence type="ECO:0000313" key="11">
    <source>
        <dbReference type="Proteomes" id="UP000005239"/>
    </source>
</evidence>
<evidence type="ECO:0000256" key="2">
    <source>
        <dbReference type="ARBA" id="ARBA00022692"/>
    </source>
</evidence>
<feature type="region of interest" description="Disordered" evidence="8">
    <location>
        <begin position="993"/>
        <end position="1046"/>
    </location>
</feature>
<dbReference type="PROSITE" id="PS50089">
    <property type="entry name" value="ZF_RING_2"/>
    <property type="match status" value="1"/>
</dbReference>
<dbReference type="SMART" id="SM00184">
    <property type="entry name" value="RING"/>
    <property type="match status" value="1"/>
</dbReference>
<dbReference type="InterPro" id="IPR013087">
    <property type="entry name" value="Znf_C2H2_type"/>
</dbReference>
<accession>A0A2A6BMP1</accession>
<comment type="subcellular location">
    <subcellularLocation>
        <location evidence="1">Membrane</location>
        <topology evidence="1">Multi-pass membrane protein</topology>
    </subcellularLocation>
</comment>
<evidence type="ECO:0000256" key="1">
    <source>
        <dbReference type="ARBA" id="ARBA00004141"/>
    </source>
</evidence>
<dbReference type="PANTHER" id="PTHR46561">
    <property type="entry name" value="SERPENTINE RECEPTOR, CLASS AB (CLASS A-LIKE)-RELATED"/>
    <property type="match status" value="1"/>
</dbReference>
<dbReference type="InterPro" id="IPR053286">
    <property type="entry name" value="Nematode_rcpt-like_srab"/>
</dbReference>
<dbReference type="SUPFAM" id="SSF57850">
    <property type="entry name" value="RING/U-box"/>
    <property type="match status" value="1"/>
</dbReference>